<name>A0A179UMJ7_BLAGS</name>
<feature type="transmembrane region" description="Helical" evidence="1">
    <location>
        <begin position="105"/>
        <end position="125"/>
    </location>
</feature>
<gene>
    <name evidence="2" type="ORF">BDBG_04385</name>
</gene>
<dbReference type="RefSeq" id="XP_002625516.1">
    <property type="nucleotide sequence ID" value="XM_002625470.2"/>
</dbReference>
<dbReference type="VEuPathDB" id="FungiDB:BDBG_04385"/>
<dbReference type="PANTHER" id="PTHR42101:SF1">
    <property type="entry name" value="LOW TEMPERATURE REQUIREMENT A"/>
    <property type="match status" value="1"/>
</dbReference>
<dbReference type="Pfam" id="PF06772">
    <property type="entry name" value="LtrA"/>
    <property type="match status" value="1"/>
</dbReference>
<dbReference type="OrthoDB" id="3177213at2759"/>
<sequence length="592" mass="66554">MKVKNIIKRNDLETERREPLSWIANPVATGPETQQNDHLILEPSSQGSSRLVNLDSSTQKMCSENKLPLFRKRKAAPIELFYDLFFVANLSSFTSTHEINTTANLTAYAGYISLLWFVWLQTTFFDLRFHTDSALSRVFRAAHLGIMAGFAVLGPNFDPSNPSSKPNEFRNMSFVLMTSRIILALQYASIVWYIKGYKRTVFPTLLVIATVFTTAMAYLGLAFTFTRTSGHLAFLAWYVIGAVEAVFMISISSFWRVLSFKETAIIERFNGMTLIVLGEGVVGMTKAATSVAQGATNIPKSSIGLIISYILVIYFIYIIYFDQISEERFGSIRQQIWAILHFPLHMAILLTIEGSRGWIMWNVANRIVEHATLKASMFFDGLSASQNSTAAQGLVNDLELIVTAVSDRLRSPQPVPDFKPIYNRLLALSDNDNNWGAETSALFEEFFNKLYLWVMRTFGIVLPQLDGSGKQILEQQNKEVSSKFYVLFAYFFIAAGLTLVFLASLHWFGKMHKTRGEMLSIVLTTLIGAGLAFISLFVTVAKKAAAIAETPFSSFLTSGWIVPTVVLTYGLVVVIDNLIVWASHRRWIRWAH</sequence>
<dbReference type="GeneID" id="8505041"/>
<accession>A0A179UMJ7</accession>
<dbReference type="AlphaFoldDB" id="A0A179UMJ7"/>
<dbReference type="KEGG" id="bgh:BDBG_04385"/>
<keyword evidence="1" id="KW-0812">Transmembrane</keyword>
<dbReference type="STRING" id="559298.A0A179UMJ7"/>
<dbReference type="PANTHER" id="PTHR42101">
    <property type="entry name" value="CHROMOSOME 16, WHOLE GENOME SHOTGUN SEQUENCE"/>
    <property type="match status" value="1"/>
</dbReference>
<feature type="transmembrane region" description="Helical" evidence="1">
    <location>
        <begin position="174"/>
        <end position="194"/>
    </location>
</feature>
<dbReference type="InterPro" id="IPR010640">
    <property type="entry name" value="Low_temperature_requirement_A"/>
</dbReference>
<reference evidence="3" key="1">
    <citation type="journal article" date="2015" name="PLoS Genet.">
        <title>The dynamic genome and transcriptome of the human fungal pathogen Blastomyces and close relative Emmonsia.</title>
        <authorList>
            <person name="Munoz J.F."/>
            <person name="Gauthier G.M."/>
            <person name="Desjardins C.A."/>
            <person name="Gallo J.E."/>
            <person name="Holder J."/>
            <person name="Sullivan T.D."/>
            <person name="Marty A.J."/>
            <person name="Carmen J.C."/>
            <person name="Chen Z."/>
            <person name="Ding L."/>
            <person name="Gujja S."/>
            <person name="Magrini V."/>
            <person name="Misas E."/>
            <person name="Mitreva M."/>
            <person name="Priest M."/>
            <person name="Saif S."/>
            <person name="Whiston E.A."/>
            <person name="Young S."/>
            <person name="Zeng Q."/>
            <person name="Goldman W.E."/>
            <person name="Mardis E.R."/>
            <person name="Taylor J.W."/>
            <person name="McEwen J.G."/>
            <person name="Clay O.K."/>
            <person name="Klein B.S."/>
            <person name="Cuomo C.A."/>
        </authorList>
    </citation>
    <scope>NUCLEOTIDE SEQUENCE [LARGE SCALE GENOMIC DNA]</scope>
    <source>
        <strain evidence="3">SLH14081</strain>
    </source>
</reference>
<evidence type="ECO:0000313" key="2">
    <source>
        <dbReference type="EMBL" id="OAT08438.1"/>
    </source>
</evidence>
<feature type="transmembrane region" description="Helical" evidence="1">
    <location>
        <begin position="301"/>
        <end position="320"/>
    </location>
</feature>
<protein>
    <recommendedName>
        <fullName evidence="4">Low temperature requirement A</fullName>
    </recommendedName>
</protein>
<feature type="transmembrane region" description="Helical" evidence="1">
    <location>
        <begin position="235"/>
        <end position="257"/>
    </location>
</feature>
<keyword evidence="1" id="KW-0472">Membrane</keyword>
<proteinExistence type="predicted"/>
<feature type="transmembrane region" description="Helical" evidence="1">
    <location>
        <begin position="520"/>
        <end position="540"/>
    </location>
</feature>
<feature type="transmembrane region" description="Helical" evidence="1">
    <location>
        <begin position="332"/>
        <end position="352"/>
    </location>
</feature>
<evidence type="ECO:0008006" key="4">
    <source>
        <dbReference type="Google" id="ProtNLM"/>
    </source>
</evidence>
<keyword evidence="1" id="KW-1133">Transmembrane helix</keyword>
<keyword evidence="3" id="KW-1185">Reference proteome</keyword>
<feature type="transmembrane region" description="Helical" evidence="1">
    <location>
        <begin position="484"/>
        <end position="508"/>
    </location>
</feature>
<dbReference type="Proteomes" id="UP000002038">
    <property type="component" value="Unassembled WGS sequence"/>
</dbReference>
<evidence type="ECO:0000256" key="1">
    <source>
        <dbReference type="SAM" id="Phobius"/>
    </source>
</evidence>
<organism evidence="2 3">
    <name type="scientific">Blastomyces gilchristii (strain SLH14081)</name>
    <name type="common">Blastomyces dermatitidis</name>
    <dbReference type="NCBI Taxonomy" id="559298"/>
    <lineage>
        <taxon>Eukaryota</taxon>
        <taxon>Fungi</taxon>
        <taxon>Dikarya</taxon>
        <taxon>Ascomycota</taxon>
        <taxon>Pezizomycotina</taxon>
        <taxon>Eurotiomycetes</taxon>
        <taxon>Eurotiomycetidae</taxon>
        <taxon>Onygenales</taxon>
        <taxon>Ajellomycetaceae</taxon>
        <taxon>Blastomyces</taxon>
    </lineage>
</organism>
<evidence type="ECO:0000313" key="3">
    <source>
        <dbReference type="Proteomes" id="UP000002038"/>
    </source>
</evidence>
<dbReference type="EMBL" id="GG657454">
    <property type="protein sequence ID" value="OAT08438.1"/>
    <property type="molecule type" value="Genomic_DNA"/>
</dbReference>
<feature type="transmembrane region" description="Helical" evidence="1">
    <location>
        <begin position="201"/>
        <end position="223"/>
    </location>
</feature>
<feature type="transmembrane region" description="Helical" evidence="1">
    <location>
        <begin position="560"/>
        <end position="582"/>
    </location>
</feature>